<comment type="caution">
    <text evidence="3">The sequence shown here is derived from an EMBL/GenBank/DDBJ whole genome shotgun (WGS) entry which is preliminary data.</text>
</comment>
<feature type="signal peptide" evidence="2">
    <location>
        <begin position="1"/>
        <end position="16"/>
    </location>
</feature>
<gene>
    <name evidence="3" type="ORF">PVAP13_4NG189838</name>
</gene>
<feature type="chain" id="PRO_5035927639" evidence="2">
    <location>
        <begin position="17"/>
        <end position="232"/>
    </location>
</feature>
<proteinExistence type="predicted"/>
<feature type="region of interest" description="Disordered" evidence="1">
    <location>
        <begin position="28"/>
        <end position="174"/>
    </location>
</feature>
<evidence type="ECO:0000313" key="4">
    <source>
        <dbReference type="Proteomes" id="UP000823388"/>
    </source>
</evidence>
<keyword evidence="4" id="KW-1185">Reference proteome</keyword>
<protein>
    <submittedName>
        <fullName evidence="3">Uncharacterized protein</fullName>
    </submittedName>
</protein>
<evidence type="ECO:0000256" key="2">
    <source>
        <dbReference type="SAM" id="SignalP"/>
    </source>
</evidence>
<reference evidence="3" key="1">
    <citation type="submission" date="2020-05" db="EMBL/GenBank/DDBJ databases">
        <title>WGS assembly of Panicum virgatum.</title>
        <authorList>
            <person name="Lovell J.T."/>
            <person name="Jenkins J."/>
            <person name="Shu S."/>
            <person name="Juenger T.E."/>
            <person name="Schmutz J."/>
        </authorList>
    </citation>
    <scope>NUCLEOTIDE SEQUENCE</scope>
    <source>
        <strain evidence="3">AP13</strain>
    </source>
</reference>
<accession>A0A8T0T0T8</accession>
<dbReference type="AlphaFoldDB" id="A0A8T0T0T8"/>
<evidence type="ECO:0000256" key="1">
    <source>
        <dbReference type="SAM" id="MobiDB-lite"/>
    </source>
</evidence>
<sequence>MLLSSSFLLLPACSRACFGHLPSSQFATEDSDPQFASCRRGGPPPPVHGAATAEACRPGASPPPVRRAAVVKPLHIRSATPPLQSPFASSPLRRRREAPPPLPHPAATEPLRLRSAAGPLRTRSAALPQGSPSAPSPPPRRSSFVGAQAAPTAPEGEFAATGTANADGATGNSGSRAPILKTIRCAAIDLRGRERGRGGLVGRVEVGYQVGKETESLEREREGVVHMKNINL</sequence>
<keyword evidence="2" id="KW-0732">Signal</keyword>
<organism evidence="3 4">
    <name type="scientific">Panicum virgatum</name>
    <name type="common">Blackwell switchgrass</name>
    <dbReference type="NCBI Taxonomy" id="38727"/>
    <lineage>
        <taxon>Eukaryota</taxon>
        <taxon>Viridiplantae</taxon>
        <taxon>Streptophyta</taxon>
        <taxon>Embryophyta</taxon>
        <taxon>Tracheophyta</taxon>
        <taxon>Spermatophyta</taxon>
        <taxon>Magnoliopsida</taxon>
        <taxon>Liliopsida</taxon>
        <taxon>Poales</taxon>
        <taxon>Poaceae</taxon>
        <taxon>PACMAD clade</taxon>
        <taxon>Panicoideae</taxon>
        <taxon>Panicodae</taxon>
        <taxon>Paniceae</taxon>
        <taxon>Panicinae</taxon>
        <taxon>Panicum</taxon>
        <taxon>Panicum sect. Hiantes</taxon>
    </lineage>
</organism>
<name>A0A8T0T0T8_PANVG</name>
<feature type="compositionally biased region" description="Low complexity" evidence="1">
    <location>
        <begin position="124"/>
        <end position="133"/>
    </location>
</feature>
<dbReference type="Proteomes" id="UP000823388">
    <property type="component" value="Chromosome 4N"/>
</dbReference>
<evidence type="ECO:0000313" key="3">
    <source>
        <dbReference type="EMBL" id="KAG2605352.1"/>
    </source>
</evidence>
<feature type="compositionally biased region" description="Low complexity" evidence="1">
    <location>
        <begin position="159"/>
        <end position="174"/>
    </location>
</feature>
<dbReference type="EMBL" id="CM029044">
    <property type="protein sequence ID" value="KAG2605352.1"/>
    <property type="molecule type" value="Genomic_DNA"/>
</dbReference>